<comment type="similarity">
    <text evidence="3 8">Belongs to the methylenetetrahydrofolate reductase family.</text>
</comment>
<keyword evidence="4 8" id="KW-0285">Flavoprotein</keyword>
<evidence type="ECO:0000256" key="4">
    <source>
        <dbReference type="ARBA" id="ARBA00022630"/>
    </source>
</evidence>
<gene>
    <name evidence="10" type="primary">metF</name>
    <name evidence="10" type="ORF">GCM10025867_24130</name>
</gene>
<evidence type="ECO:0000256" key="9">
    <source>
        <dbReference type="SAM" id="MobiDB-lite"/>
    </source>
</evidence>
<dbReference type="Proteomes" id="UP001321486">
    <property type="component" value="Chromosome"/>
</dbReference>
<dbReference type="Pfam" id="PF02219">
    <property type="entry name" value="MTHFR"/>
    <property type="match status" value="1"/>
</dbReference>
<dbReference type="InterPro" id="IPR003171">
    <property type="entry name" value="Mehydrof_redctse-like"/>
</dbReference>
<evidence type="ECO:0000256" key="5">
    <source>
        <dbReference type="ARBA" id="ARBA00022827"/>
    </source>
</evidence>
<reference evidence="11" key="1">
    <citation type="journal article" date="2019" name="Int. J. Syst. Evol. Microbiol.">
        <title>The Global Catalogue of Microorganisms (GCM) 10K type strain sequencing project: providing services to taxonomists for standard genome sequencing and annotation.</title>
        <authorList>
            <consortium name="The Broad Institute Genomics Platform"/>
            <consortium name="The Broad Institute Genome Sequencing Center for Infectious Disease"/>
            <person name="Wu L."/>
            <person name="Ma J."/>
        </authorList>
    </citation>
    <scope>NUCLEOTIDE SEQUENCE [LARGE SCALE GENOMIC DNA]</scope>
    <source>
        <strain evidence="11">NBRC 108728</strain>
    </source>
</reference>
<dbReference type="EMBL" id="AP027732">
    <property type="protein sequence ID" value="BDZ50172.1"/>
    <property type="molecule type" value="Genomic_DNA"/>
</dbReference>
<proteinExistence type="inferred from homology"/>
<dbReference type="PANTHER" id="PTHR45754:SF3">
    <property type="entry name" value="METHYLENETETRAHYDROFOLATE REDUCTASE (NADPH)"/>
    <property type="match status" value="1"/>
</dbReference>
<evidence type="ECO:0000256" key="1">
    <source>
        <dbReference type="ARBA" id="ARBA00001974"/>
    </source>
</evidence>
<evidence type="ECO:0000313" key="10">
    <source>
        <dbReference type="EMBL" id="BDZ50172.1"/>
    </source>
</evidence>
<comment type="cofactor">
    <cofactor evidence="1 8">
        <name>FAD</name>
        <dbReference type="ChEBI" id="CHEBI:57692"/>
    </cofactor>
</comment>
<dbReference type="SUPFAM" id="SSF51730">
    <property type="entry name" value="FAD-linked oxidoreductase"/>
    <property type="match status" value="1"/>
</dbReference>
<keyword evidence="11" id="KW-1185">Reference proteome</keyword>
<sequence>MPPGSVPFSVEVFPARTSAAALALGHTVQRLSQRGAAFVAVTCGAAGTGASASADLVGYVQTHVAAPVLAHVTTWGADPDELRDRVRTLRDQGVRRVLAVRGDPPRVEPGLAGPVTASDLVAIARETFAEAGIDDPDIAVAAFPLGHPAGARSHATAIDHDLALLAAKQRAGATRALTQVQFEPEGYAAYVERARAAGVTIPIVPGVLAVTSADRLRRVVELTGGPVPTELAEALDAAGSPEDAEAVGVAFASRLSRALLEVGAPAIHFYTLNAAEPVLRILDSLESSDPTTPTTHRDAAVARTERTFA</sequence>
<name>A0ABM8GNZ8_9MICO</name>
<dbReference type="PANTHER" id="PTHR45754">
    <property type="entry name" value="METHYLENETETRAHYDROFOLATE REDUCTASE"/>
    <property type="match status" value="1"/>
</dbReference>
<feature type="region of interest" description="Disordered" evidence="9">
    <location>
        <begin position="286"/>
        <end position="309"/>
    </location>
</feature>
<accession>A0ABM8GNZ8</accession>
<comment type="catalytic activity">
    <reaction evidence="7">
        <text>(6S)-5-methyl-5,6,7,8-tetrahydrofolate + NAD(+) = (6R)-5,10-methylene-5,6,7,8-tetrahydrofolate + NADH + H(+)</text>
        <dbReference type="Rhea" id="RHEA:19821"/>
        <dbReference type="ChEBI" id="CHEBI:15378"/>
        <dbReference type="ChEBI" id="CHEBI:15636"/>
        <dbReference type="ChEBI" id="CHEBI:18608"/>
        <dbReference type="ChEBI" id="CHEBI:57540"/>
        <dbReference type="ChEBI" id="CHEBI:57945"/>
        <dbReference type="EC" id="1.5.1.54"/>
    </reaction>
    <physiologicalReaction direction="right-to-left" evidence="7">
        <dbReference type="Rhea" id="RHEA:19823"/>
    </physiologicalReaction>
</comment>
<evidence type="ECO:0000256" key="6">
    <source>
        <dbReference type="ARBA" id="ARBA00023002"/>
    </source>
</evidence>
<feature type="compositionally biased region" description="Basic and acidic residues" evidence="9">
    <location>
        <begin position="295"/>
        <end position="309"/>
    </location>
</feature>
<dbReference type="CDD" id="cd00537">
    <property type="entry name" value="MTHFR"/>
    <property type="match status" value="1"/>
</dbReference>
<evidence type="ECO:0000256" key="3">
    <source>
        <dbReference type="ARBA" id="ARBA00006743"/>
    </source>
</evidence>
<protein>
    <recommendedName>
        <fullName evidence="8">Methylenetetrahydrofolate reductase</fullName>
    </recommendedName>
</protein>
<evidence type="ECO:0000313" key="11">
    <source>
        <dbReference type="Proteomes" id="UP001321486"/>
    </source>
</evidence>
<comment type="pathway">
    <text evidence="2 8">One-carbon metabolism; tetrahydrofolate interconversion.</text>
</comment>
<evidence type="ECO:0000256" key="8">
    <source>
        <dbReference type="RuleBase" id="RU003862"/>
    </source>
</evidence>
<keyword evidence="6 8" id="KW-0560">Oxidoreductase</keyword>
<evidence type="ECO:0000256" key="2">
    <source>
        <dbReference type="ARBA" id="ARBA00004777"/>
    </source>
</evidence>
<keyword evidence="5 8" id="KW-0274">FAD</keyword>
<organism evidence="10 11">
    <name type="scientific">Frondihabitans sucicola</name>
    <dbReference type="NCBI Taxonomy" id="1268041"/>
    <lineage>
        <taxon>Bacteria</taxon>
        <taxon>Bacillati</taxon>
        <taxon>Actinomycetota</taxon>
        <taxon>Actinomycetes</taxon>
        <taxon>Micrococcales</taxon>
        <taxon>Microbacteriaceae</taxon>
        <taxon>Frondihabitans</taxon>
    </lineage>
</organism>
<dbReference type="InterPro" id="IPR029041">
    <property type="entry name" value="FAD-linked_oxidoreductase-like"/>
</dbReference>
<dbReference type="Gene3D" id="3.20.20.220">
    <property type="match status" value="1"/>
</dbReference>
<evidence type="ECO:0000256" key="7">
    <source>
        <dbReference type="ARBA" id="ARBA00048628"/>
    </source>
</evidence>